<feature type="chain" id="PRO_5047250202" evidence="1">
    <location>
        <begin position="20"/>
        <end position="164"/>
    </location>
</feature>
<evidence type="ECO:0000256" key="1">
    <source>
        <dbReference type="SAM" id="SignalP"/>
    </source>
</evidence>
<dbReference type="InterPro" id="IPR001763">
    <property type="entry name" value="Rhodanese-like_dom"/>
</dbReference>
<dbReference type="NCBIfam" id="NF045521">
    <property type="entry name" value="rhoda_near_glyco"/>
    <property type="match status" value="1"/>
</dbReference>
<accession>A0ABS1BMS6</accession>
<evidence type="ECO:0000313" key="4">
    <source>
        <dbReference type="Proteomes" id="UP000660024"/>
    </source>
</evidence>
<protein>
    <submittedName>
        <fullName evidence="3">Rhodanese-like domain-containing protein</fullName>
    </submittedName>
</protein>
<keyword evidence="1" id="KW-0732">Signal</keyword>
<dbReference type="PANTHER" id="PTHR43031">
    <property type="entry name" value="FAD-DEPENDENT OXIDOREDUCTASE"/>
    <property type="match status" value="1"/>
</dbReference>
<feature type="signal peptide" evidence="1">
    <location>
        <begin position="1"/>
        <end position="19"/>
    </location>
</feature>
<dbReference type="PANTHER" id="PTHR43031:SF1">
    <property type="entry name" value="PYRIDINE NUCLEOTIDE-DISULPHIDE OXIDOREDUCTASE"/>
    <property type="match status" value="1"/>
</dbReference>
<dbReference type="InterPro" id="IPR036873">
    <property type="entry name" value="Rhodanese-like_dom_sf"/>
</dbReference>
<feature type="domain" description="Rhodanese" evidence="2">
    <location>
        <begin position="48"/>
        <end position="137"/>
    </location>
</feature>
<proteinExistence type="predicted"/>
<organism evidence="3 4">
    <name type="scientific">Pedobacter segetis</name>
    <dbReference type="NCBI Taxonomy" id="2793069"/>
    <lineage>
        <taxon>Bacteria</taxon>
        <taxon>Pseudomonadati</taxon>
        <taxon>Bacteroidota</taxon>
        <taxon>Sphingobacteriia</taxon>
        <taxon>Sphingobacteriales</taxon>
        <taxon>Sphingobacteriaceae</taxon>
        <taxon>Pedobacter</taxon>
    </lineage>
</organism>
<name>A0ABS1BMS6_9SPHI</name>
<dbReference type="RefSeq" id="WP_200586306.1">
    <property type="nucleotide sequence ID" value="NZ_JAEHFY010000014.1"/>
</dbReference>
<dbReference type="SMART" id="SM00450">
    <property type="entry name" value="RHOD"/>
    <property type="match status" value="1"/>
</dbReference>
<gene>
    <name evidence="3" type="ORF">I5M32_11075</name>
</gene>
<dbReference type="InterPro" id="IPR050229">
    <property type="entry name" value="GlpE_sulfurtransferase"/>
</dbReference>
<dbReference type="PROSITE" id="PS50206">
    <property type="entry name" value="RHODANESE_3"/>
    <property type="match status" value="1"/>
</dbReference>
<evidence type="ECO:0000259" key="2">
    <source>
        <dbReference type="PROSITE" id="PS50206"/>
    </source>
</evidence>
<dbReference type="Pfam" id="PF00581">
    <property type="entry name" value="Rhodanese"/>
    <property type="match status" value="1"/>
</dbReference>
<dbReference type="CDD" id="cd00158">
    <property type="entry name" value="RHOD"/>
    <property type="match status" value="1"/>
</dbReference>
<evidence type="ECO:0000313" key="3">
    <source>
        <dbReference type="EMBL" id="MBK0383499.1"/>
    </source>
</evidence>
<sequence>MFKKLWTLIVLISPFASFAQIKDPEFKDMLDNLYDHSAPLISVDSLKHLKNVYLLDAREKEEFEVSHIKNARNVGYIWFDMRKVYDIPKDANIVVYCSVGYRSEKIASKLIKDGYKNVHNLYGSIFEWVNEGNPVYKSNGVQTSEIHTYNKKWSKWVTQGTKVY</sequence>
<dbReference type="EMBL" id="JAEHFY010000014">
    <property type="protein sequence ID" value="MBK0383499.1"/>
    <property type="molecule type" value="Genomic_DNA"/>
</dbReference>
<keyword evidence="4" id="KW-1185">Reference proteome</keyword>
<comment type="caution">
    <text evidence="3">The sequence shown here is derived from an EMBL/GenBank/DDBJ whole genome shotgun (WGS) entry which is preliminary data.</text>
</comment>
<dbReference type="SUPFAM" id="SSF52821">
    <property type="entry name" value="Rhodanese/Cell cycle control phosphatase"/>
    <property type="match status" value="1"/>
</dbReference>
<reference evidence="3 4" key="1">
    <citation type="submission" date="2020-12" db="EMBL/GenBank/DDBJ databases">
        <title>Bacterial novel species Pedobacter sp. SD-b isolated from soil.</title>
        <authorList>
            <person name="Jung H.-Y."/>
        </authorList>
    </citation>
    <scope>NUCLEOTIDE SEQUENCE [LARGE SCALE GENOMIC DNA]</scope>
    <source>
        <strain evidence="3 4">SD-b</strain>
    </source>
</reference>
<dbReference type="Gene3D" id="3.40.250.10">
    <property type="entry name" value="Rhodanese-like domain"/>
    <property type="match status" value="1"/>
</dbReference>
<dbReference type="Proteomes" id="UP000660024">
    <property type="component" value="Unassembled WGS sequence"/>
</dbReference>